<organism evidence="1 2">
    <name type="scientific">Nezara viridula</name>
    <name type="common">Southern green stink bug</name>
    <name type="synonym">Cimex viridulus</name>
    <dbReference type="NCBI Taxonomy" id="85310"/>
    <lineage>
        <taxon>Eukaryota</taxon>
        <taxon>Metazoa</taxon>
        <taxon>Ecdysozoa</taxon>
        <taxon>Arthropoda</taxon>
        <taxon>Hexapoda</taxon>
        <taxon>Insecta</taxon>
        <taxon>Pterygota</taxon>
        <taxon>Neoptera</taxon>
        <taxon>Paraneoptera</taxon>
        <taxon>Hemiptera</taxon>
        <taxon>Heteroptera</taxon>
        <taxon>Panheteroptera</taxon>
        <taxon>Pentatomomorpha</taxon>
        <taxon>Pentatomoidea</taxon>
        <taxon>Pentatomidae</taxon>
        <taxon>Pentatominae</taxon>
        <taxon>Nezara</taxon>
    </lineage>
</organism>
<sequence>MYFCQIRTSSPIQYFTYTSISDSTEDHQCCRIGVVNSHDI</sequence>
<evidence type="ECO:0000313" key="1">
    <source>
        <dbReference type="EMBL" id="CAH1403074.1"/>
    </source>
</evidence>
<gene>
    <name evidence="1" type="ORF">NEZAVI_LOCUS11747</name>
</gene>
<dbReference type="Proteomes" id="UP001152798">
    <property type="component" value="Chromosome 5"/>
</dbReference>
<accession>A0A9P0MS85</accession>
<protein>
    <submittedName>
        <fullName evidence="1">Uncharacterized protein</fullName>
    </submittedName>
</protein>
<dbReference type="EMBL" id="OV725081">
    <property type="protein sequence ID" value="CAH1403074.1"/>
    <property type="molecule type" value="Genomic_DNA"/>
</dbReference>
<proteinExistence type="predicted"/>
<reference evidence="1" key="1">
    <citation type="submission" date="2022-01" db="EMBL/GenBank/DDBJ databases">
        <authorList>
            <person name="King R."/>
        </authorList>
    </citation>
    <scope>NUCLEOTIDE SEQUENCE</scope>
</reference>
<evidence type="ECO:0000313" key="2">
    <source>
        <dbReference type="Proteomes" id="UP001152798"/>
    </source>
</evidence>
<dbReference type="AlphaFoldDB" id="A0A9P0MS85"/>
<keyword evidence="2" id="KW-1185">Reference proteome</keyword>
<name>A0A9P0MS85_NEZVI</name>